<protein>
    <recommendedName>
        <fullName evidence="3">Gag-pol polyprotein</fullName>
    </recommendedName>
</protein>
<dbReference type="PANTHER" id="PTHR24559">
    <property type="entry name" value="TRANSPOSON TY3-I GAG-POL POLYPROTEIN"/>
    <property type="match status" value="1"/>
</dbReference>
<feature type="compositionally biased region" description="Basic and acidic residues" evidence="1">
    <location>
        <begin position="247"/>
        <end position="263"/>
    </location>
</feature>
<dbReference type="InterPro" id="IPR053134">
    <property type="entry name" value="RNA-dir_DNA_polymerase"/>
</dbReference>
<accession>A0AAW2XVF2</accession>
<reference evidence="2" key="2">
    <citation type="journal article" date="2024" name="Plant">
        <title>Genomic evolution and insights into agronomic trait innovations of Sesamum species.</title>
        <authorList>
            <person name="Miao H."/>
            <person name="Wang L."/>
            <person name="Qu L."/>
            <person name="Liu H."/>
            <person name="Sun Y."/>
            <person name="Le M."/>
            <person name="Wang Q."/>
            <person name="Wei S."/>
            <person name="Zheng Y."/>
            <person name="Lin W."/>
            <person name="Duan Y."/>
            <person name="Cao H."/>
            <person name="Xiong S."/>
            <person name="Wang X."/>
            <person name="Wei L."/>
            <person name="Li C."/>
            <person name="Ma Q."/>
            <person name="Ju M."/>
            <person name="Zhao R."/>
            <person name="Li G."/>
            <person name="Mu C."/>
            <person name="Tian Q."/>
            <person name="Mei H."/>
            <person name="Zhang T."/>
            <person name="Gao T."/>
            <person name="Zhang H."/>
        </authorList>
    </citation>
    <scope>NUCLEOTIDE SEQUENCE</scope>
    <source>
        <strain evidence="2">KEN1</strain>
    </source>
</reference>
<gene>
    <name evidence="2" type="ORF">Slati_0423100</name>
</gene>
<evidence type="ECO:0000313" key="2">
    <source>
        <dbReference type="EMBL" id="KAL0457959.1"/>
    </source>
</evidence>
<dbReference type="SUPFAM" id="SSF56672">
    <property type="entry name" value="DNA/RNA polymerases"/>
    <property type="match status" value="1"/>
</dbReference>
<dbReference type="EMBL" id="JACGWN010000002">
    <property type="protein sequence ID" value="KAL0457959.1"/>
    <property type="molecule type" value="Genomic_DNA"/>
</dbReference>
<dbReference type="Gene3D" id="3.10.10.10">
    <property type="entry name" value="HIV Type 1 Reverse Transcriptase, subunit A, domain 1"/>
    <property type="match status" value="1"/>
</dbReference>
<feature type="region of interest" description="Disordered" evidence="1">
    <location>
        <begin position="247"/>
        <end position="266"/>
    </location>
</feature>
<organism evidence="2">
    <name type="scientific">Sesamum latifolium</name>
    <dbReference type="NCBI Taxonomy" id="2727402"/>
    <lineage>
        <taxon>Eukaryota</taxon>
        <taxon>Viridiplantae</taxon>
        <taxon>Streptophyta</taxon>
        <taxon>Embryophyta</taxon>
        <taxon>Tracheophyta</taxon>
        <taxon>Spermatophyta</taxon>
        <taxon>Magnoliopsida</taxon>
        <taxon>eudicotyledons</taxon>
        <taxon>Gunneridae</taxon>
        <taxon>Pentapetalae</taxon>
        <taxon>asterids</taxon>
        <taxon>lamiids</taxon>
        <taxon>Lamiales</taxon>
        <taxon>Pedaliaceae</taxon>
        <taxon>Sesamum</taxon>
    </lineage>
</organism>
<feature type="region of interest" description="Disordered" evidence="1">
    <location>
        <begin position="76"/>
        <end position="106"/>
    </location>
</feature>
<name>A0AAW2XVF2_9LAMI</name>
<dbReference type="InterPro" id="IPR043502">
    <property type="entry name" value="DNA/RNA_pol_sf"/>
</dbReference>
<sequence>MAVEGKSILSKPRSYKDGPQRPKSDKFCRFHNDCGHTTEECRHLNNEIKWLIQNNYLQEYICWEKARGTGSYQKYKTDKDKNVKNPSPESSVKDMPRSSMTENAEVNDPPRKCVIRMIVGGPAGGDSQRARKAQVREAYVTLVREVMEVEPANDAPLIQFDQEEPRGPRTPGNDALVITALLASYEIERVFINSGEVVHPRGRQTLNAFRAIISTYHIKIKFPVIGGVGEAQARKCYVEAIKREKKRGLEETPGEENSKKWGKDLVPNLEPKEEAPVTVQPVEELLTVELIPGDPGKVTKIGSRMKEDVRDQVVNYLRKNKDIFAWTAQELEGIDPGVITHHLNLDPRVRPVKQKKRHFGPEKDKIIQEEVNKLLTAGHIKEIQFPEWLPNVVLVPKPSGKWRMCIDFRNINKVCPKDFYPLPRIDQWCIPHLDVNS</sequence>
<evidence type="ECO:0008006" key="3">
    <source>
        <dbReference type="Google" id="ProtNLM"/>
    </source>
</evidence>
<comment type="caution">
    <text evidence="2">The sequence shown here is derived from an EMBL/GenBank/DDBJ whole genome shotgun (WGS) entry which is preliminary data.</text>
</comment>
<reference evidence="2" key="1">
    <citation type="submission" date="2020-06" db="EMBL/GenBank/DDBJ databases">
        <authorList>
            <person name="Li T."/>
            <person name="Hu X."/>
            <person name="Zhang T."/>
            <person name="Song X."/>
            <person name="Zhang H."/>
            <person name="Dai N."/>
            <person name="Sheng W."/>
            <person name="Hou X."/>
            <person name="Wei L."/>
        </authorList>
    </citation>
    <scope>NUCLEOTIDE SEQUENCE</scope>
    <source>
        <strain evidence="2">KEN1</strain>
        <tissue evidence="2">Leaf</tissue>
    </source>
</reference>
<feature type="region of interest" description="Disordered" evidence="1">
    <location>
        <begin position="1"/>
        <end position="22"/>
    </location>
</feature>
<dbReference type="AlphaFoldDB" id="A0AAW2XVF2"/>
<proteinExistence type="predicted"/>
<evidence type="ECO:0000256" key="1">
    <source>
        <dbReference type="SAM" id="MobiDB-lite"/>
    </source>
</evidence>
<dbReference type="PANTHER" id="PTHR24559:SF444">
    <property type="entry name" value="REVERSE TRANSCRIPTASE DOMAIN-CONTAINING PROTEIN"/>
    <property type="match status" value="1"/>
</dbReference>